<reference evidence="3 4" key="1">
    <citation type="submission" date="2023-07" db="EMBL/GenBank/DDBJ databases">
        <title>Sequencing the genomes of 1000 actinobacteria strains.</title>
        <authorList>
            <person name="Klenk H.-P."/>
        </authorList>
    </citation>
    <scope>NUCLEOTIDE SEQUENCE [LARGE SCALE GENOMIC DNA]</scope>
    <source>
        <strain evidence="3 4">DSM 43749</strain>
    </source>
</reference>
<comment type="similarity">
    <text evidence="1">Belongs to the universal stress protein A family.</text>
</comment>
<evidence type="ECO:0000259" key="2">
    <source>
        <dbReference type="Pfam" id="PF00582"/>
    </source>
</evidence>
<dbReference type="PANTHER" id="PTHR46268:SF6">
    <property type="entry name" value="UNIVERSAL STRESS PROTEIN UP12"/>
    <property type="match status" value="1"/>
</dbReference>
<proteinExistence type="inferred from homology"/>
<dbReference type="PANTHER" id="PTHR46268">
    <property type="entry name" value="STRESS RESPONSE PROTEIN NHAX"/>
    <property type="match status" value="1"/>
</dbReference>
<protein>
    <submittedName>
        <fullName evidence="3">Nucleotide-binding universal stress UspA family protein</fullName>
    </submittedName>
</protein>
<dbReference type="SUPFAM" id="SSF52402">
    <property type="entry name" value="Adenine nucleotide alpha hydrolases-like"/>
    <property type="match status" value="2"/>
</dbReference>
<dbReference type="InterPro" id="IPR006016">
    <property type="entry name" value="UspA"/>
</dbReference>
<dbReference type="Pfam" id="PF00582">
    <property type="entry name" value="Usp"/>
    <property type="match status" value="2"/>
</dbReference>
<comment type="caution">
    <text evidence="3">The sequence shown here is derived from an EMBL/GenBank/DDBJ whole genome shotgun (WGS) entry which is preliminary data.</text>
</comment>
<dbReference type="Proteomes" id="UP001268819">
    <property type="component" value="Unassembled WGS sequence"/>
</dbReference>
<evidence type="ECO:0000313" key="4">
    <source>
        <dbReference type="Proteomes" id="UP001268819"/>
    </source>
</evidence>
<gene>
    <name evidence="3" type="ORF">J2S66_000206</name>
</gene>
<accession>A0ABU1PMC7</accession>
<dbReference type="EMBL" id="JAVDSG010000001">
    <property type="protein sequence ID" value="MDR6591822.1"/>
    <property type="molecule type" value="Genomic_DNA"/>
</dbReference>
<feature type="domain" description="UspA" evidence="2">
    <location>
        <begin position="3"/>
        <end position="127"/>
    </location>
</feature>
<evidence type="ECO:0000313" key="3">
    <source>
        <dbReference type="EMBL" id="MDR6591822.1"/>
    </source>
</evidence>
<dbReference type="Gene3D" id="3.40.50.620">
    <property type="entry name" value="HUPs"/>
    <property type="match status" value="2"/>
</dbReference>
<keyword evidence="4" id="KW-1185">Reference proteome</keyword>
<sequence length="268" mass="27563">MGEPVVVGIDGSEEALGAVRWAAGEAARLRAPLRLVHVRPRPAPHSDRWDHEVDERGLRWLERAAREVPPGVEVGTELVRGRPAPVLTARTHHARLVVLGARPDGVATGAVLVPVVAHAACPVVVVRDGGDGPVVVGVDVTASDEPALGFAFDAASARGVPLRAVAATSARGAEDALVEHLAAQHDRHPDVPVELVVVPDGPAWALVGASRGAGLLVVGTRDHSSFVGALLGSTSQGLVLHAPCPLAVVPRTGPRRTTAGRKSLAAGT</sequence>
<evidence type="ECO:0000256" key="1">
    <source>
        <dbReference type="ARBA" id="ARBA00008791"/>
    </source>
</evidence>
<dbReference type="InterPro" id="IPR014729">
    <property type="entry name" value="Rossmann-like_a/b/a_fold"/>
</dbReference>
<dbReference type="PRINTS" id="PR01438">
    <property type="entry name" value="UNVRSLSTRESS"/>
</dbReference>
<dbReference type="RefSeq" id="WP_310302534.1">
    <property type="nucleotide sequence ID" value="NZ_BAAAXB010000001.1"/>
</dbReference>
<dbReference type="InterPro" id="IPR006015">
    <property type="entry name" value="Universal_stress_UspA"/>
</dbReference>
<name>A0ABU1PMC7_9PSEU</name>
<feature type="domain" description="UspA" evidence="2">
    <location>
        <begin position="177"/>
        <end position="250"/>
    </location>
</feature>
<organism evidence="3 4">
    <name type="scientific">Saccharothrix longispora</name>
    <dbReference type="NCBI Taxonomy" id="33920"/>
    <lineage>
        <taxon>Bacteria</taxon>
        <taxon>Bacillati</taxon>
        <taxon>Actinomycetota</taxon>
        <taxon>Actinomycetes</taxon>
        <taxon>Pseudonocardiales</taxon>
        <taxon>Pseudonocardiaceae</taxon>
        <taxon>Saccharothrix</taxon>
    </lineage>
</organism>